<dbReference type="EMBL" id="CP061854">
    <property type="protein sequence ID" value="QOD57080.1"/>
    <property type="molecule type" value="Genomic_DNA"/>
</dbReference>
<reference evidence="9" key="2">
    <citation type="submission" date="2017-05" db="EMBL/GenBank/DDBJ databases">
        <title>Whole genome sequence of fish pathogenic bacteria, Photobacterium damselae subsp. piscicida, strain 91-197, isolated from hybrid striped bass (Morone sp.) in USA.</title>
        <authorList>
            <person name="Teru Y."/>
            <person name="Hikima J."/>
            <person name="Kono T."/>
            <person name="Sakai M."/>
            <person name="Takano T."/>
            <person name="Hawke J.P."/>
            <person name="Takeyama H."/>
            <person name="Aoki T."/>
        </authorList>
    </citation>
    <scope>NUCLEOTIDE SEQUENCE [LARGE SCALE GENOMIC DNA]</scope>
    <source>
        <strain evidence="9">91-197</strain>
    </source>
</reference>
<dbReference type="RefSeq" id="WP_086957182.1">
    <property type="nucleotide sequence ID" value="NZ_AP018045.1"/>
</dbReference>
<keyword evidence="2 5" id="KW-0812">Transmembrane</keyword>
<evidence type="ECO:0000256" key="5">
    <source>
        <dbReference type="SAM" id="Phobius"/>
    </source>
</evidence>
<evidence type="ECO:0000313" key="9">
    <source>
        <dbReference type="Proteomes" id="UP000218676"/>
    </source>
</evidence>
<protein>
    <submittedName>
        <fullName evidence="8">DUF1282 family protein</fullName>
    </submittedName>
    <submittedName>
        <fullName evidence="7">Yip1 domain protein</fullName>
    </submittedName>
</protein>
<evidence type="ECO:0000256" key="1">
    <source>
        <dbReference type="ARBA" id="ARBA00004141"/>
    </source>
</evidence>
<feature type="transmembrane region" description="Helical" evidence="5">
    <location>
        <begin position="208"/>
        <end position="228"/>
    </location>
</feature>
<evidence type="ECO:0000313" key="7">
    <source>
        <dbReference type="EMBL" id="BAX53971.1"/>
    </source>
</evidence>
<reference evidence="7" key="1">
    <citation type="journal article" date="2017" name="Genome Announc.">
        <title>Whole-Genome Sequence of Photobacterium damselae subsp. piscicida Strain 91-197, Isolated from Hybrid Striped Bass (Morone sp.) in the United States.</title>
        <authorList>
            <person name="Teru Y."/>
            <person name="Hikima J."/>
            <person name="Kono T."/>
            <person name="Sakai M."/>
            <person name="Takano T."/>
            <person name="Hawke J.P."/>
            <person name="Takeyama H."/>
            <person name="Aoki T."/>
        </authorList>
    </citation>
    <scope>NUCLEOTIDE SEQUENCE</scope>
    <source>
        <strain evidence="7">91-197</strain>
    </source>
</reference>
<feature type="transmembrane region" description="Helical" evidence="5">
    <location>
        <begin position="93"/>
        <end position="111"/>
    </location>
</feature>
<dbReference type="Proteomes" id="UP000218676">
    <property type="component" value="Chromosome 1"/>
</dbReference>
<evidence type="ECO:0000256" key="2">
    <source>
        <dbReference type="ARBA" id="ARBA00022692"/>
    </source>
</evidence>
<name>A0A1V1V5F4_PHODP</name>
<evidence type="ECO:0000313" key="10">
    <source>
        <dbReference type="Proteomes" id="UP000516656"/>
    </source>
</evidence>
<dbReference type="GO" id="GO:0016020">
    <property type="term" value="C:membrane"/>
    <property type="evidence" value="ECO:0007669"/>
    <property type="project" value="UniProtKB-SubCell"/>
</dbReference>
<sequence>MTPSKNPLIAVLDLFRSPIDCFAAVYERPKWAFFAYLIIIFGPFILWGGYFDHVDMPWLQQSLAAQLSNVDHEIQQAWMTKEVLLAGEVFSDVLGRTAMIFLLALWLYFSTKASTYSHRYGKWLAASCFIMLPAFLGDIASYVNILFNTHNILPNAADLNSLNGLLKLPLNSPWSPFATTIPLLTPWYIALTYAAITAWTDYDRAKAVIVALLPWVMTIIIWPIMILVSR</sequence>
<organism evidence="8 10">
    <name type="scientific">Photobacterium damsela subsp. piscicida</name>
    <name type="common">Pasteurella piscicida</name>
    <dbReference type="NCBI Taxonomy" id="38294"/>
    <lineage>
        <taxon>Bacteria</taxon>
        <taxon>Pseudomonadati</taxon>
        <taxon>Pseudomonadota</taxon>
        <taxon>Gammaproteobacteria</taxon>
        <taxon>Vibrionales</taxon>
        <taxon>Vibrionaceae</taxon>
        <taxon>Photobacterium</taxon>
    </lineage>
</organism>
<dbReference type="EMBL" id="AP018045">
    <property type="protein sequence ID" value="BAX53971.1"/>
    <property type="molecule type" value="Genomic_DNA"/>
</dbReference>
<gene>
    <name evidence="8" type="ORF">IC627_03355</name>
    <name evidence="7" type="ORF">PDPUS_1_02597</name>
</gene>
<evidence type="ECO:0000313" key="8">
    <source>
        <dbReference type="EMBL" id="QOD57080.1"/>
    </source>
</evidence>
<accession>A0A1V1V5F4</accession>
<dbReference type="Pfam" id="PF04893">
    <property type="entry name" value="Yip1"/>
    <property type="match status" value="1"/>
</dbReference>
<comment type="subcellular location">
    <subcellularLocation>
        <location evidence="1">Membrane</location>
        <topology evidence="1">Multi-pass membrane protein</topology>
    </subcellularLocation>
</comment>
<feature type="transmembrane region" description="Helical" evidence="5">
    <location>
        <begin position="31"/>
        <end position="50"/>
    </location>
</feature>
<feature type="transmembrane region" description="Helical" evidence="5">
    <location>
        <begin position="174"/>
        <end position="196"/>
    </location>
</feature>
<feature type="domain" description="Yip1" evidence="6">
    <location>
        <begin position="13"/>
        <end position="222"/>
    </location>
</feature>
<proteinExistence type="predicted"/>
<evidence type="ECO:0000259" key="6">
    <source>
        <dbReference type="Pfam" id="PF04893"/>
    </source>
</evidence>
<evidence type="ECO:0000256" key="4">
    <source>
        <dbReference type="ARBA" id="ARBA00023136"/>
    </source>
</evidence>
<feature type="transmembrane region" description="Helical" evidence="5">
    <location>
        <begin position="123"/>
        <end position="145"/>
    </location>
</feature>
<dbReference type="AlphaFoldDB" id="A0A1V1V5F4"/>
<dbReference type="InterPro" id="IPR006977">
    <property type="entry name" value="Yip1_dom"/>
</dbReference>
<dbReference type="Proteomes" id="UP000516656">
    <property type="component" value="Chromosome 1"/>
</dbReference>
<evidence type="ECO:0000256" key="3">
    <source>
        <dbReference type="ARBA" id="ARBA00022989"/>
    </source>
</evidence>
<keyword evidence="4 5" id="KW-0472">Membrane</keyword>
<reference evidence="8 10" key="3">
    <citation type="submission" date="2020-09" db="EMBL/GenBank/DDBJ databases">
        <title>Complete, closed and curated genome sequences of Photobacterium damselae subsp. piscicida isolates from Australia indicate localised evolution and additional plasmid-borne pathogenicity mechanisms.</title>
        <authorList>
            <person name="Baseggio L."/>
            <person name="Silayeva O."/>
            <person name="Buller N."/>
            <person name="Landos M."/>
            <person name="Engelstaedter J."/>
            <person name="Barnes A.C."/>
        </authorList>
    </citation>
    <scope>NUCLEOTIDE SEQUENCE [LARGE SCALE GENOMIC DNA]</scope>
    <source>
        <strain evidence="8 10">AS-16-0540-1</strain>
    </source>
</reference>
<keyword evidence="3 5" id="KW-1133">Transmembrane helix</keyword>